<keyword evidence="4" id="KW-0833">Ubl conjugation pathway</keyword>
<dbReference type="GO" id="GO:0004843">
    <property type="term" value="F:cysteine-type deubiquitinase activity"/>
    <property type="evidence" value="ECO:0007669"/>
    <property type="project" value="UniProtKB-EC"/>
</dbReference>
<dbReference type="InterPro" id="IPR001394">
    <property type="entry name" value="Peptidase_C19_UCH"/>
</dbReference>
<evidence type="ECO:0000259" key="11">
    <source>
        <dbReference type="PROSITE" id="PS50235"/>
    </source>
</evidence>
<evidence type="ECO:0000256" key="9">
    <source>
        <dbReference type="ARBA" id="ARBA00032453"/>
    </source>
</evidence>
<accession>A0A6B2KX25</accession>
<evidence type="ECO:0000256" key="2">
    <source>
        <dbReference type="ARBA" id="ARBA00012759"/>
    </source>
</evidence>
<dbReference type="PANTHER" id="PTHR24006">
    <property type="entry name" value="UBIQUITIN CARBOXYL-TERMINAL HYDROLASE"/>
    <property type="match status" value="1"/>
</dbReference>
<sequence length="1007" mass="117248">MIQTLYMTPEFRKALYSWSFEEYCKAEYEKKKIEYQEKGTEINDPDMMDYECFRSHFEKASIPRQLQKLFLKLNTSDKRSVKTKSLTKSFGWEQSEAFVQQDVQELCRLLLDSLDMALKGTELSGFIHQLYQGTIKDYVRCTQCGYESSRQDEFLDLSLVIRSVTSLEEALNAFISPELLNGDNQYFCEKCNKKNDAIKGLTLNKMPYLLSLQLKRFDYDPVYQSKVKLNGPVSFPEVLDLNPFVNKHFDGLTLNSENDNTTKTESDKGNAKKNDKPDVECVVEPYDVPEFDNSSFEVLQPNITNDQEEGMVIEDTVEEPEKQTKEATLATALNNGPNVYQLFSILIHRGSAFGGHYYAYIKSFQSGKWFEFNDSVVTEIEEKRMEAMFNEAYGEKETYSSFSGTNAYLLMYRRYDPAQNIMEPSMEDLPEAVKESIEAEKRSKQLKEEEKKKSKSLSSLRVWYGKQSKDFKFEKEKLLKDVVEEIVKQFGLESYFPNNLRLREYSDFHHIPLLPLVEEMEQPLSKLSSYYSSHPKHIAIETKSESEQFIQYKTTDLFAKVYFYDEASSSWEPERIVGIPKKAKCSYLKTLFGYKCSIPIDRMKITILYSYKPKLLKDDDEVPTIYFDNGSKIFVEPMDDDKEPRAFEEIARIKNQLEVSFTNPDEKEFVHKLTVDKRISVLDFKAALSKVIQMDPGEFRIYSKYSWSKTELKSDTNALSNIILSSEAKIMIEKGKPGDIKLKFYHYDLIEEEKVYLFDMTLPGTFTIKDVKTEFMKHWNSLQSNETKNKITLGDNPEKLRMRDLSGTKPSTIYMDDQLLKEVGSSTSQDIYVQRLEHIETKVSEDIVIIVLRRFHPDTYSIDPPIEFEAYLNETIAEFRKRISDFSSIPVHHLSLSIHSNYNFYSVLDFPSLKWIPRLKENPKKGDDEKVFERLVRSVSFYEGDTLLITDLSVPLKQLSEAEEKQVKDNESRKRQAKASKNRRKEDKLDIKIVDISLNKANKQSKK</sequence>
<dbReference type="PROSITE" id="PS00973">
    <property type="entry name" value="USP_2"/>
    <property type="match status" value="1"/>
</dbReference>
<dbReference type="GO" id="GO:0006508">
    <property type="term" value="P:proteolysis"/>
    <property type="evidence" value="ECO:0007669"/>
    <property type="project" value="UniProtKB-KW"/>
</dbReference>
<proteinExistence type="predicted"/>
<evidence type="ECO:0000256" key="8">
    <source>
        <dbReference type="ARBA" id="ARBA00029910"/>
    </source>
</evidence>
<dbReference type="GO" id="GO:0005829">
    <property type="term" value="C:cytosol"/>
    <property type="evidence" value="ECO:0007669"/>
    <property type="project" value="TreeGrafter"/>
</dbReference>
<dbReference type="AlphaFoldDB" id="A0A6B2KX25"/>
<dbReference type="InterPro" id="IPR045578">
    <property type="entry name" value="USP47_C"/>
</dbReference>
<dbReference type="InterPro" id="IPR028889">
    <property type="entry name" value="USP"/>
</dbReference>
<keyword evidence="6" id="KW-0788">Thiol protease</keyword>
<feature type="domain" description="USP" evidence="11">
    <location>
        <begin position="1"/>
        <end position="415"/>
    </location>
</feature>
<dbReference type="SUPFAM" id="SSF54001">
    <property type="entry name" value="Cysteine proteinases"/>
    <property type="match status" value="1"/>
</dbReference>
<dbReference type="EC" id="3.4.19.12" evidence="2"/>
<keyword evidence="5" id="KW-0378">Hydrolase</keyword>
<evidence type="ECO:0000313" key="12">
    <source>
        <dbReference type="EMBL" id="NDV29191.1"/>
    </source>
</evidence>
<feature type="compositionally biased region" description="Basic and acidic residues" evidence="10">
    <location>
        <begin position="260"/>
        <end position="276"/>
    </location>
</feature>
<evidence type="ECO:0000256" key="1">
    <source>
        <dbReference type="ARBA" id="ARBA00000707"/>
    </source>
</evidence>
<dbReference type="InterPro" id="IPR029071">
    <property type="entry name" value="Ubiquitin-like_domsf"/>
</dbReference>
<dbReference type="Pfam" id="PF00443">
    <property type="entry name" value="UCH"/>
    <property type="match status" value="1"/>
</dbReference>
<feature type="compositionally biased region" description="Basic and acidic residues" evidence="10">
    <location>
        <begin position="961"/>
        <end position="974"/>
    </location>
</feature>
<evidence type="ECO:0000256" key="5">
    <source>
        <dbReference type="ARBA" id="ARBA00022801"/>
    </source>
</evidence>
<dbReference type="EMBL" id="GIBP01000222">
    <property type="protein sequence ID" value="NDV29191.1"/>
    <property type="molecule type" value="Transcribed_RNA"/>
</dbReference>
<evidence type="ECO:0000256" key="6">
    <source>
        <dbReference type="ARBA" id="ARBA00022807"/>
    </source>
</evidence>
<dbReference type="Gene3D" id="3.90.70.10">
    <property type="entry name" value="Cysteine proteinases"/>
    <property type="match status" value="1"/>
</dbReference>
<dbReference type="InterPro" id="IPR038765">
    <property type="entry name" value="Papain-like_cys_pep_sf"/>
</dbReference>
<evidence type="ECO:0000256" key="4">
    <source>
        <dbReference type="ARBA" id="ARBA00022786"/>
    </source>
</evidence>
<evidence type="ECO:0000256" key="10">
    <source>
        <dbReference type="SAM" id="MobiDB-lite"/>
    </source>
</evidence>
<dbReference type="PROSITE" id="PS50235">
    <property type="entry name" value="USP_3"/>
    <property type="match status" value="1"/>
</dbReference>
<evidence type="ECO:0000256" key="3">
    <source>
        <dbReference type="ARBA" id="ARBA00022670"/>
    </source>
</evidence>
<comment type="catalytic activity">
    <reaction evidence="1">
        <text>Thiol-dependent hydrolysis of ester, thioester, amide, peptide and isopeptide bonds formed by the C-terminal Gly of ubiquitin (a 76-residue protein attached to proteins as an intracellular targeting signal).</text>
        <dbReference type="EC" id="3.4.19.12"/>
    </reaction>
</comment>
<organism evidence="12">
    <name type="scientific">Arcella intermedia</name>
    <dbReference type="NCBI Taxonomy" id="1963864"/>
    <lineage>
        <taxon>Eukaryota</taxon>
        <taxon>Amoebozoa</taxon>
        <taxon>Tubulinea</taxon>
        <taxon>Elardia</taxon>
        <taxon>Arcellinida</taxon>
        <taxon>Sphaerothecina</taxon>
        <taxon>Arcellidae</taxon>
        <taxon>Arcella</taxon>
    </lineage>
</organism>
<reference evidence="12" key="1">
    <citation type="journal article" date="2020" name="J. Eukaryot. Microbiol.">
        <title>De novo Sequencing, Assembly and Annotation of the Transcriptome for the Free-Living Testate Amoeba Arcella intermedia.</title>
        <authorList>
            <person name="Ribeiro G.M."/>
            <person name="Porfirio-Sousa A.L."/>
            <person name="Maurer-Alcala X.X."/>
            <person name="Katz L.A."/>
            <person name="Lahr D.J.G."/>
        </authorList>
    </citation>
    <scope>NUCLEOTIDE SEQUENCE</scope>
</reference>
<name>A0A6B2KX25_9EUKA</name>
<protein>
    <recommendedName>
        <fullName evidence="7">Ubiquitin carboxyl-terminal hydrolase 47</fullName>
        <ecNumber evidence="2">3.4.19.12</ecNumber>
    </recommendedName>
    <alternativeName>
        <fullName evidence="8">Ubiquitin thioesterase 47</fullName>
    </alternativeName>
    <alternativeName>
        <fullName evidence="9">Ubiquitin-specific-processing protease 47</fullName>
    </alternativeName>
</protein>
<dbReference type="PANTHER" id="PTHR24006:SF702">
    <property type="entry name" value="UBIQUITIN CARBOXYL-TERMINAL HYDROLASE 47"/>
    <property type="match status" value="1"/>
</dbReference>
<dbReference type="InterPro" id="IPR018200">
    <property type="entry name" value="USP_CS"/>
</dbReference>
<feature type="region of interest" description="Disordered" evidence="10">
    <location>
        <begin position="961"/>
        <end position="986"/>
    </location>
</feature>
<dbReference type="InterPro" id="IPR050164">
    <property type="entry name" value="Peptidase_C19"/>
</dbReference>
<keyword evidence="3" id="KW-0645">Protease</keyword>
<dbReference type="SUPFAM" id="SSF54236">
    <property type="entry name" value="Ubiquitin-like"/>
    <property type="match status" value="1"/>
</dbReference>
<evidence type="ECO:0000256" key="7">
    <source>
        <dbReference type="ARBA" id="ARBA00026136"/>
    </source>
</evidence>
<feature type="region of interest" description="Disordered" evidence="10">
    <location>
        <begin position="252"/>
        <end position="276"/>
    </location>
</feature>
<dbReference type="GO" id="GO:0005634">
    <property type="term" value="C:nucleus"/>
    <property type="evidence" value="ECO:0007669"/>
    <property type="project" value="TreeGrafter"/>
</dbReference>
<dbReference type="Pfam" id="PF19718">
    <property type="entry name" value="USP47_C"/>
    <property type="match status" value="1"/>
</dbReference>
<dbReference type="GO" id="GO:0016579">
    <property type="term" value="P:protein deubiquitination"/>
    <property type="evidence" value="ECO:0007669"/>
    <property type="project" value="InterPro"/>
</dbReference>